<name>A0AAN8FKZ5_TRICO</name>
<feature type="compositionally biased region" description="Basic and acidic residues" evidence="1">
    <location>
        <begin position="33"/>
        <end position="45"/>
    </location>
</feature>
<gene>
    <name evidence="2" type="ORF">GCK32_008457</name>
</gene>
<protein>
    <submittedName>
        <fullName evidence="2">Uncharacterized protein</fullName>
    </submittedName>
</protein>
<dbReference type="EMBL" id="WIXE01009210">
    <property type="protein sequence ID" value="KAK5978639.1"/>
    <property type="molecule type" value="Genomic_DNA"/>
</dbReference>
<accession>A0AAN8FKZ5</accession>
<proteinExistence type="predicted"/>
<evidence type="ECO:0000256" key="1">
    <source>
        <dbReference type="SAM" id="MobiDB-lite"/>
    </source>
</evidence>
<comment type="caution">
    <text evidence="2">The sequence shown here is derived from an EMBL/GenBank/DDBJ whole genome shotgun (WGS) entry which is preliminary data.</text>
</comment>
<feature type="compositionally biased region" description="Basic and acidic residues" evidence="1">
    <location>
        <begin position="161"/>
        <end position="178"/>
    </location>
</feature>
<feature type="region of interest" description="Disordered" evidence="1">
    <location>
        <begin position="19"/>
        <end position="102"/>
    </location>
</feature>
<evidence type="ECO:0000313" key="2">
    <source>
        <dbReference type="EMBL" id="KAK5978639.1"/>
    </source>
</evidence>
<sequence>MVDAQSKLREVTRMFADFQHRKKKSCSVSRSIDNTRTEDAYESDRGQVPVKPSPNIKKRKSNCSWSANKSSSKSKSLNDKGSTGKENKVVKSKRKNRSVSFKPLITRSTSMDVTKSEDVVNAAEANSPIPKTKRRLSLRNVTRVSETTKTDVMKTDVTKTEDTTYEPDVTRTTEEKENLPPQNKYGKDCIEQREYDAMEKESFEVVQNARPATTQFRSKELRLFLLKVFSC</sequence>
<reference evidence="2 3" key="1">
    <citation type="submission" date="2019-10" db="EMBL/GenBank/DDBJ databases">
        <title>Assembly and Annotation for the nematode Trichostrongylus colubriformis.</title>
        <authorList>
            <person name="Martin J."/>
        </authorList>
    </citation>
    <scope>NUCLEOTIDE SEQUENCE [LARGE SCALE GENOMIC DNA]</scope>
    <source>
        <strain evidence="2">G859</strain>
        <tissue evidence="2">Whole worm</tissue>
    </source>
</reference>
<evidence type="ECO:0000313" key="3">
    <source>
        <dbReference type="Proteomes" id="UP001331761"/>
    </source>
</evidence>
<feature type="compositionally biased region" description="Low complexity" evidence="1">
    <location>
        <begin position="62"/>
        <end position="75"/>
    </location>
</feature>
<dbReference type="AlphaFoldDB" id="A0AAN8FKZ5"/>
<dbReference type="Proteomes" id="UP001331761">
    <property type="component" value="Unassembled WGS sequence"/>
</dbReference>
<keyword evidence="3" id="KW-1185">Reference proteome</keyword>
<organism evidence="2 3">
    <name type="scientific">Trichostrongylus colubriformis</name>
    <name type="common">Black scour worm</name>
    <dbReference type="NCBI Taxonomy" id="6319"/>
    <lineage>
        <taxon>Eukaryota</taxon>
        <taxon>Metazoa</taxon>
        <taxon>Ecdysozoa</taxon>
        <taxon>Nematoda</taxon>
        <taxon>Chromadorea</taxon>
        <taxon>Rhabditida</taxon>
        <taxon>Rhabditina</taxon>
        <taxon>Rhabditomorpha</taxon>
        <taxon>Strongyloidea</taxon>
        <taxon>Trichostrongylidae</taxon>
        <taxon>Trichostrongylus</taxon>
    </lineage>
</organism>
<feature type="region of interest" description="Disordered" evidence="1">
    <location>
        <begin position="161"/>
        <end position="185"/>
    </location>
</feature>
<feature type="compositionally biased region" description="Basic and acidic residues" evidence="1">
    <location>
        <begin position="76"/>
        <end position="89"/>
    </location>
</feature>